<reference evidence="3" key="1">
    <citation type="submission" date="2015-07" db="EMBL/GenBank/DDBJ databases">
        <title>Complete genome sequence and phylogenetic analysis of Limnochorda pilosa.</title>
        <authorList>
            <person name="Watanabe M."/>
            <person name="Kojima H."/>
            <person name="Fukui M."/>
        </authorList>
    </citation>
    <scope>NUCLEOTIDE SEQUENCE [LARGE SCALE GENOMIC DNA]</scope>
    <source>
        <strain evidence="3">HC45</strain>
    </source>
</reference>
<dbReference type="Proteomes" id="UP000065807">
    <property type="component" value="Chromosome"/>
</dbReference>
<protein>
    <submittedName>
        <fullName evidence="2">Uncharacterized protein</fullName>
    </submittedName>
</protein>
<gene>
    <name evidence="2" type="ORF">LIP_1895</name>
</gene>
<feature type="region of interest" description="Disordered" evidence="1">
    <location>
        <begin position="1"/>
        <end position="31"/>
    </location>
</feature>
<organism evidence="2 3">
    <name type="scientific">Limnochorda pilosa</name>
    <dbReference type="NCBI Taxonomy" id="1555112"/>
    <lineage>
        <taxon>Bacteria</taxon>
        <taxon>Bacillati</taxon>
        <taxon>Bacillota</taxon>
        <taxon>Limnochordia</taxon>
        <taxon>Limnochordales</taxon>
        <taxon>Limnochordaceae</taxon>
        <taxon>Limnochorda</taxon>
    </lineage>
</organism>
<proteinExistence type="predicted"/>
<sequence>MRCGDLPGSLKRGGGSCHASRPRARARGKGRPLPWQHLIGIAAALLVGGALAGAAPAEAGSTDLVEALLKELPQRPPEFSQVTLDAAGKGKQGSLTLSKTAIFSLAEPEALVKQGLVPASLQERSAPFWVLGPHLERTAVYPAPPDRDDVQFLLPLLAARPWYTSKDEILSYSVLGDLEGPGRESIPASAVVIYTWDGAQVREWNWQTGAVVLPKGVQVAVFWIGVKATAWGDGNAWRKAGTYRGVLAAATQGKLPDVDFAVRLDPHLALQASDELTFHAAAPNTYQAEAQLEVTYQANFAGWALDVEVIPPKALAGDEPSIPPERLRYRMGPTCGEDDAWKPVPTGSFTLLTGPSALSAETRVVCFQVATTWADAAGKYEGSVRLTVRPE</sequence>
<dbReference type="EMBL" id="AP014924">
    <property type="protein sequence ID" value="BAS27736.1"/>
    <property type="molecule type" value="Genomic_DNA"/>
</dbReference>
<reference evidence="3" key="2">
    <citation type="journal article" date="2016" name="Int. J. Syst. Evol. Microbiol.">
        <title>Complete genome sequence and cell structure of Limnochorda pilosa, a Gram-negative spore-former within the phylum Firmicutes.</title>
        <authorList>
            <person name="Watanabe M."/>
            <person name="Kojima H."/>
            <person name="Fukui M."/>
        </authorList>
    </citation>
    <scope>NUCLEOTIDE SEQUENCE [LARGE SCALE GENOMIC DNA]</scope>
    <source>
        <strain evidence="3">HC45</strain>
    </source>
</reference>
<keyword evidence="3" id="KW-1185">Reference proteome</keyword>
<feature type="compositionally biased region" description="Basic residues" evidence="1">
    <location>
        <begin position="20"/>
        <end position="30"/>
    </location>
</feature>
<evidence type="ECO:0000313" key="2">
    <source>
        <dbReference type="EMBL" id="BAS27736.1"/>
    </source>
</evidence>
<evidence type="ECO:0000256" key="1">
    <source>
        <dbReference type="SAM" id="MobiDB-lite"/>
    </source>
</evidence>
<dbReference type="RefSeq" id="WP_068137010.1">
    <property type="nucleotide sequence ID" value="NZ_AP014924.1"/>
</dbReference>
<evidence type="ECO:0000313" key="3">
    <source>
        <dbReference type="Proteomes" id="UP000065807"/>
    </source>
</evidence>
<accession>A0A0K2SKV1</accession>
<name>A0A0K2SKV1_LIMPI</name>
<dbReference type="AlphaFoldDB" id="A0A0K2SKV1"/>
<dbReference type="KEGG" id="lpil:LIP_1895"/>